<dbReference type="NCBIfam" id="TIGR02625">
    <property type="entry name" value="YiiL_rotase"/>
    <property type="match status" value="1"/>
</dbReference>
<dbReference type="Gene3D" id="3.30.70.100">
    <property type="match status" value="1"/>
</dbReference>
<dbReference type="Pfam" id="PF05336">
    <property type="entry name" value="rhaM"/>
    <property type="match status" value="1"/>
</dbReference>
<dbReference type="EMBL" id="FNHZ01000002">
    <property type="protein sequence ID" value="SDM76281.1"/>
    <property type="molecule type" value="Genomic_DNA"/>
</dbReference>
<evidence type="ECO:0000256" key="4">
    <source>
        <dbReference type="ARBA" id="ARBA00023308"/>
    </source>
</evidence>
<dbReference type="HAMAP" id="MF_01663">
    <property type="entry name" value="L_rham_rotase"/>
    <property type="match status" value="1"/>
</dbReference>
<dbReference type="InterPro" id="IPR013448">
    <property type="entry name" value="L-rhamnose_mutarotase"/>
</dbReference>
<dbReference type="GO" id="GO:0019301">
    <property type="term" value="P:rhamnose catabolic process"/>
    <property type="evidence" value="ECO:0007669"/>
    <property type="project" value="UniProtKB-UniRule"/>
</dbReference>
<dbReference type="SUPFAM" id="SSF54909">
    <property type="entry name" value="Dimeric alpha+beta barrel"/>
    <property type="match status" value="1"/>
</dbReference>
<gene>
    <name evidence="6" type="ORF">SAMN05216544_1097</name>
</gene>
<dbReference type="EC" id="5.1.3.32" evidence="5"/>
<dbReference type="OrthoDB" id="9799608at2"/>
<dbReference type="GO" id="GO:0062192">
    <property type="term" value="F:L-rhamnose mutarotase activity"/>
    <property type="evidence" value="ECO:0007669"/>
    <property type="project" value="UniProtKB-UniRule"/>
</dbReference>
<dbReference type="AlphaFoldDB" id="A0A1G9VWG9"/>
<protein>
    <recommendedName>
        <fullName evidence="5">L-rhamnose mutarotase</fullName>
        <ecNumber evidence="5">5.1.3.32</ecNumber>
    </recommendedName>
</protein>
<evidence type="ECO:0000313" key="7">
    <source>
        <dbReference type="Proteomes" id="UP000187651"/>
    </source>
</evidence>
<dbReference type="InterPro" id="IPR011008">
    <property type="entry name" value="Dimeric_a/b-barrel"/>
</dbReference>
<accession>A0A1G9VWG9</accession>
<reference evidence="7" key="1">
    <citation type="submission" date="2016-10" db="EMBL/GenBank/DDBJ databases">
        <authorList>
            <person name="Varghese N."/>
            <person name="Submissions S."/>
        </authorList>
    </citation>
    <scope>NUCLEOTIDE SEQUENCE [LARGE SCALE GENOMIC DNA]</scope>
    <source>
        <strain evidence="7">M83</strain>
    </source>
</reference>
<keyword evidence="4" id="KW-0684">Rhamnose metabolism</keyword>
<organism evidence="6 7">
    <name type="scientific">Lachnospira pectinoschiza</name>
    <dbReference type="NCBI Taxonomy" id="28052"/>
    <lineage>
        <taxon>Bacteria</taxon>
        <taxon>Bacillati</taxon>
        <taxon>Bacillota</taxon>
        <taxon>Clostridia</taxon>
        <taxon>Lachnospirales</taxon>
        <taxon>Lachnospiraceae</taxon>
        <taxon>Lachnospira</taxon>
    </lineage>
</organism>
<keyword evidence="1" id="KW-0963">Cytoplasm</keyword>
<evidence type="ECO:0000256" key="5">
    <source>
        <dbReference type="NCBIfam" id="TIGR02625"/>
    </source>
</evidence>
<sequence>MIRKAFKMYLNPRCAKTYEERHNKLWPEMKEVIRSHGGHNYSIFLDEDTNVLYGYVEVESEEKWQEIAKTPINKKWWDYMAPLMRVNADNSPVQDDLRNVFYLS</sequence>
<dbReference type="InterPro" id="IPR008000">
    <property type="entry name" value="Rham/fucose_mutarotase"/>
</dbReference>
<evidence type="ECO:0000256" key="1">
    <source>
        <dbReference type="ARBA" id="ARBA00022490"/>
    </source>
</evidence>
<evidence type="ECO:0000256" key="2">
    <source>
        <dbReference type="ARBA" id="ARBA00023235"/>
    </source>
</evidence>
<proteinExistence type="inferred from homology"/>
<keyword evidence="2" id="KW-0413">Isomerase</keyword>
<dbReference type="RefSeq" id="WP_074521281.1">
    <property type="nucleotide sequence ID" value="NZ_FNHZ01000002.1"/>
</dbReference>
<evidence type="ECO:0000256" key="3">
    <source>
        <dbReference type="ARBA" id="ARBA00023277"/>
    </source>
</evidence>
<dbReference type="GO" id="GO:0005737">
    <property type="term" value="C:cytoplasm"/>
    <property type="evidence" value="ECO:0007669"/>
    <property type="project" value="InterPro"/>
</dbReference>
<keyword evidence="3" id="KW-0119">Carbohydrate metabolism</keyword>
<evidence type="ECO:0000313" key="6">
    <source>
        <dbReference type="EMBL" id="SDM76281.1"/>
    </source>
</evidence>
<name>A0A1G9VWG9_9FIRM</name>
<dbReference type="Proteomes" id="UP000187651">
    <property type="component" value="Unassembled WGS sequence"/>
</dbReference>
<dbReference type="PANTHER" id="PTHR34389">
    <property type="entry name" value="L-RHAMNOSE MUTAROTASE"/>
    <property type="match status" value="1"/>
</dbReference>
<dbReference type="PANTHER" id="PTHR34389:SF2">
    <property type="entry name" value="L-RHAMNOSE MUTAROTASE"/>
    <property type="match status" value="1"/>
</dbReference>
<keyword evidence="7" id="KW-1185">Reference proteome</keyword>